<dbReference type="InterPro" id="IPR050256">
    <property type="entry name" value="Glycosyltransferase_2"/>
</dbReference>
<reference evidence="10" key="1">
    <citation type="submission" date="2022-03" db="EMBL/GenBank/DDBJ databases">
        <authorList>
            <person name="Leyn A S."/>
        </authorList>
    </citation>
    <scope>NUCLEOTIDE SEQUENCE</scope>
    <source>
        <strain evidence="10">Streptomyces globisporus 4-3</strain>
    </source>
</reference>
<dbReference type="SUPFAM" id="SSF53448">
    <property type="entry name" value="Nucleotide-diphospho-sugar transferases"/>
    <property type="match status" value="1"/>
</dbReference>
<dbReference type="PANTHER" id="PTHR48090:SF8">
    <property type="entry name" value="GLYCOSYLTRANSFERASE CSBB-RELATED"/>
    <property type="match status" value="1"/>
</dbReference>
<keyword evidence="10" id="KW-0808">Transferase</keyword>
<feature type="transmembrane region" description="Helical" evidence="7">
    <location>
        <begin position="443"/>
        <end position="464"/>
    </location>
</feature>
<sequence length="567" mass="61436">MTGLQLSVVVPCFDEAEVIESFHAALLGVLDPLGDSFEICYVDDGSQDRTRPLLNAIAARDPRVRYTAFSRNFGKEAAMLAGLRMSRGAAVVIMDADLQHPPELIPRMLELHRHGYDQVIPRRDRTGEGMVRSTLSHTYYALVRRCMDVELIDGSGDFRLLSRRAVESVLSLPESNRFSKGIFSWIGFDTVTFRYRNSERVAGRSKWGSRRLLNYGIDGLLSFNNRPLRLAIYTGFWVFVSALAYALWTVVRVVLHGVDTPGYATLLIAVVALSGIQLVTLGVIGEYVGRIYHEAKHRPPYVVRETDATCRTVLPDSPPRPQLTRDGGPPGGARLTKGAQLGSGPALTEGRDRALTEDQGRALAEGRDRALAEDRGRVESSATDSATEQATGSAAQSPAAPGPPASPSRSRTVRQFGSFVLIGCVNTAVYLGVYASLNRWIPYLTAHVIGYVISIGCSFLLNSYVTCRTRPTWHAFVRYPLSSLVNLVASGALLYGAVSGLGMDKNLAALAAGVIVTPISFLLARWAITSGQTKAARAVAEAGRAPAEPLAGRPAPATLPTRSPQDR</sequence>
<organism evidence="10 11">
    <name type="scientific">Streptomyces globisporus</name>
    <dbReference type="NCBI Taxonomy" id="1908"/>
    <lineage>
        <taxon>Bacteria</taxon>
        <taxon>Bacillati</taxon>
        <taxon>Actinomycetota</taxon>
        <taxon>Actinomycetes</taxon>
        <taxon>Kitasatosporales</taxon>
        <taxon>Streptomycetaceae</taxon>
        <taxon>Streptomyces</taxon>
    </lineage>
</organism>
<evidence type="ECO:0000313" key="11">
    <source>
        <dbReference type="Proteomes" id="UP001154015"/>
    </source>
</evidence>
<keyword evidence="5 7" id="KW-0472">Membrane</keyword>
<feature type="compositionally biased region" description="Basic and acidic residues" evidence="6">
    <location>
        <begin position="349"/>
        <end position="378"/>
    </location>
</feature>
<dbReference type="GO" id="GO:0016740">
    <property type="term" value="F:transferase activity"/>
    <property type="evidence" value="ECO:0007669"/>
    <property type="project" value="UniProtKB-KW"/>
</dbReference>
<keyword evidence="11" id="KW-1185">Reference proteome</keyword>
<evidence type="ECO:0000259" key="8">
    <source>
        <dbReference type="Pfam" id="PF00535"/>
    </source>
</evidence>
<feature type="domain" description="Glycosyltransferase 2-like" evidence="8">
    <location>
        <begin position="7"/>
        <end position="169"/>
    </location>
</feature>
<dbReference type="InterPro" id="IPR007267">
    <property type="entry name" value="GtrA_DPMS_TM"/>
</dbReference>
<gene>
    <name evidence="10" type="ORF">SGL43_06715</name>
</gene>
<evidence type="ECO:0000259" key="9">
    <source>
        <dbReference type="Pfam" id="PF04138"/>
    </source>
</evidence>
<feature type="compositionally biased region" description="Low complexity" evidence="6">
    <location>
        <begin position="389"/>
        <end position="399"/>
    </location>
</feature>
<dbReference type="PANTHER" id="PTHR48090">
    <property type="entry name" value="UNDECAPRENYL-PHOSPHATE 4-DEOXY-4-FORMAMIDO-L-ARABINOSE TRANSFERASE-RELATED"/>
    <property type="match status" value="1"/>
</dbReference>
<protein>
    <submittedName>
        <fullName evidence="10">Sugar transferase</fullName>
    </submittedName>
</protein>
<dbReference type="EMBL" id="CAKXYP010000026">
    <property type="protein sequence ID" value="CAH9419660.1"/>
    <property type="molecule type" value="Genomic_DNA"/>
</dbReference>
<dbReference type="Gene3D" id="3.90.550.10">
    <property type="entry name" value="Spore Coat Polysaccharide Biosynthesis Protein SpsA, Chain A"/>
    <property type="match status" value="1"/>
</dbReference>
<keyword evidence="3 7" id="KW-0812">Transmembrane</keyword>
<feature type="transmembrane region" description="Helical" evidence="7">
    <location>
        <begin position="416"/>
        <end position="437"/>
    </location>
</feature>
<proteinExistence type="inferred from homology"/>
<name>A0ABM9H7M5_STRGL</name>
<feature type="transmembrane region" description="Helical" evidence="7">
    <location>
        <begin position="507"/>
        <end position="528"/>
    </location>
</feature>
<dbReference type="RefSeq" id="WP_086671869.1">
    <property type="nucleotide sequence ID" value="NZ_CAKXYP010000026.1"/>
</dbReference>
<feature type="transmembrane region" description="Helical" evidence="7">
    <location>
        <begin position="230"/>
        <end position="251"/>
    </location>
</feature>
<feature type="domain" description="GtrA/DPMS transmembrane" evidence="9">
    <location>
        <begin position="419"/>
        <end position="528"/>
    </location>
</feature>
<evidence type="ECO:0000256" key="7">
    <source>
        <dbReference type="SAM" id="Phobius"/>
    </source>
</evidence>
<evidence type="ECO:0000256" key="1">
    <source>
        <dbReference type="ARBA" id="ARBA00004141"/>
    </source>
</evidence>
<feature type="transmembrane region" description="Helical" evidence="7">
    <location>
        <begin position="263"/>
        <end position="288"/>
    </location>
</feature>
<dbReference type="CDD" id="cd04187">
    <property type="entry name" value="DPM1_like_bac"/>
    <property type="match status" value="1"/>
</dbReference>
<accession>A0ABM9H7M5</accession>
<evidence type="ECO:0000256" key="3">
    <source>
        <dbReference type="ARBA" id="ARBA00022692"/>
    </source>
</evidence>
<feature type="region of interest" description="Disordered" evidence="6">
    <location>
        <begin position="544"/>
        <end position="567"/>
    </location>
</feature>
<feature type="transmembrane region" description="Helical" evidence="7">
    <location>
        <begin position="476"/>
        <end position="495"/>
    </location>
</feature>
<comment type="similarity">
    <text evidence="2">Belongs to the glycosyltransferase 2 family.</text>
</comment>
<evidence type="ECO:0000256" key="4">
    <source>
        <dbReference type="ARBA" id="ARBA00022989"/>
    </source>
</evidence>
<dbReference type="InterPro" id="IPR001173">
    <property type="entry name" value="Glyco_trans_2-like"/>
</dbReference>
<evidence type="ECO:0000256" key="5">
    <source>
        <dbReference type="ARBA" id="ARBA00023136"/>
    </source>
</evidence>
<evidence type="ECO:0000256" key="6">
    <source>
        <dbReference type="SAM" id="MobiDB-lite"/>
    </source>
</evidence>
<dbReference type="Pfam" id="PF00535">
    <property type="entry name" value="Glycos_transf_2"/>
    <property type="match status" value="1"/>
</dbReference>
<evidence type="ECO:0000256" key="2">
    <source>
        <dbReference type="ARBA" id="ARBA00006739"/>
    </source>
</evidence>
<dbReference type="Proteomes" id="UP001154015">
    <property type="component" value="Unassembled WGS sequence"/>
</dbReference>
<dbReference type="InterPro" id="IPR029044">
    <property type="entry name" value="Nucleotide-diphossugar_trans"/>
</dbReference>
<feature type="region of interest" description="Disordered" evidence="6">
    <location>
        <begin position="311"/>
        <end position="410"/>
    </location>
</feature>
<comment type="subcellular location">
    <subcellularLocation>
        <location evidence="1">Membrane</location>
        <topology evidence="1">Multi-pass membrane protein</topology>
    </subcellularLocation>
</comment>
<comment type="caution">
    <text evidence="10">The sequence shown here is derived from an EMBL/GenBank/DDBJ whole genome shotgun (WGS) entry which is preliminary data.</text>
</comment>
<evidence type="ECO:0000313" key="10">
    <source>
        <dbReference type="EMBL" id="CAH9419660.1"/>
    </source>
</evidence>
<dbReference type="Pfam" id="PF04138">
    <property type="entry name" value="GtrA_DPMS_TM"/>
    <property type="match status" value="1"/>
</dbReference>
<keyword evidence="4 7" id="KW-1133">Transmembrane helix</keyword>